<sequence>MAADKSPLSRRNVMRGATLFLSTSMAGCLNQLGSESDNGQSSSPTDTRTSRENSEDNNTTKSTSYEVTASPDTPTSTATPTPTPTKDISPSFVALSETTGYDIDLAGTPVIGKKDAPIDIYYWSDYQCAYCKQFEENYLPDLLKNEISNGTARMMLLQYPNYGEHSWTAAVMARCLWKTVKDRTPDAFWNWHHSVFEHQGLPGKTWSSRDSLLGYAQNSTSVDTNTITQCMRSNQKQIKADIREERTRSQTEGFSATPGFMLYSRNTGKTIKLTGAQPYSRFQSHIQSLQNQ</sequence>
<dbReference type="Gene3D" id="3.40.30.10">
    <property type="entry name" value="Glutaredoxin"/>
    <property type="match status" value="1"/>
</dbReference>
<keyword evidence="11" id="KW-1185">Reference proteome</keyword>
<evidence type="ECO:0000259" key="9">
    <source>
        <dbReference type="Pfam" id="PF13462"/>
    </source>
</evidence>
<evidence type="ECO:0000313" key="11">
    <source>
        <dbReference type="Proteomes" id="UP001596417"/>
    </source>
</evidence>
<feature type="compositionally biased region" description="Low complexity" evidence="8">
    <location>
        <begin position="68"/>
        <end position="80"/>
    </location>
</feature>
<evidence type="ECO:0000313" key="10">
    <source>
        <dbReference type="EMBL" id="MFC7192332.1"/>
    </source>
</evidence>
<dbReference type="PANTHER" id="PTHR13887:SF14">
    <property type="entry name" value="DISULFIDE BOND FORMATION PROTEIN D"/>
    <property type="match status" value="1"/>
</dbReference>
<dbReference type="InterPro" id="IPR036249">
    <property type="entry name" value="Thioredoxin-like_sf"/>
</dbReference>
<comment type="similarity">
    <text evidence="2">Belongs to the glutaredoxin family.</text>
</comment>
<dbReference type="Pfam" id="PF13462">
    <property type="entry name" value="Thioredoxin_4"/>
    <property type="match status" value="1"/>
</dbReference>
<keyword evidence="6" id="KW-1015">Disulfide bond</keyword>
<dbReference type="AlphaFoldDB" id="A0ABD5YWN5"/>
<feature type="domain" description="Thioredoxin-like fold" evidence="9">
    <location>
        <begin position="107"/>
        <end position="268"/>
    </location>
</feature>
<evidence type="ECO:0000256" key="1">
    <source>
        <dbReference type="ARBA" id="ARBA00005791"/>
    </source>
</evidence>
<feature type="compositionally biased region" description="Polar residues" evidence="8">
    <location>
        <begin position="56"/>
        <end position="67"/>
    </location>
</feature>
<comment type="similarity">
    <text evidence="1">Belongs to the thioredoxin family. DsbA subfamily.</text>
</comment>
<dbReference type="EMBL" id="JBHTAX010000004">
    <property type="protein sequence ID" value="MFC7192332.1"/>
    <property type="molecule type" value="Genomic_DNA"/>
</dbReference>
<dbReference type="Proteomes" id="UP001596417">
    <property type="component" value="Unassembled WGS sequence"/>
</dbReference>
<dbReference type="RefSeq" id="WP_248910196.1">
    <property type="nucleotide sequence ID" value="NZ_CP109980.1"/>
</dbReference>
<name>A0ABD5YWN5_9EURY</name>
<dbReference type="SUPFAM" id="SSF52833">
    <property type="entry name" value="Thioredoxin-like"/>
    <property type="match status" value="1"/>
</dbReference>
<organism evidence="10 11">
    <name type="scientific">Halocatena marina</name>
    <dbReference type="NCBI Taxonomy" id="2934937"/>
    <lineage>
        <taxon>Archaea</taxon>
        <taxon>Methanobacteriati</taxon>
        <taxon>Methanobacteriota</taxon>
        <taxon>Stenosarchaea group</taxon>
        <taxon>Halobacteria</taxon>
        <taxon>Halobacteriales</taxon>
        <taxon>Natronomonadaceae</taxon>
        <taxon>Halocatena</taxon>
    </lineage>
</organism>
<evidence type="ECO:0000256" key="4">
    <source>
        <dbReference type="ARBA" id="ARBA00022982"/>
    </source>
</evidence>
<feature type="region of interest" description="Disordered" evidence="8">
    <location>
        <begin position="29"/>
        <end position="90"/>
    </location>
</feature>
<keyword evidence="5" id="KW-0560">Oxidoreductase</keyword>
<reference evidence="10 11" key="1">
    <citation type="journal article" date="2019" name="Int. J. Syst. Evol. Microbiol.">
        <title>The Global Catalogue of Microorganisms (GCM) 10K type strain sequencing project: providing services to taxonomists for standard genome sequencing and annotation.</title>
        <authorList>
            <consortium name="The Broad Institute Genomics Platform"/>
            <consortium name="The Broad Institute Genome Sequencing Center for Infectious Disease"/>
            <person name="Wu L."/>
            <person name="Ma J."/>
        </authorList>
    </citation>
    <scope>NUCLEOTIDE SEQUENCE [LARGE SCALE GENOMIC DNA]</scope>
    <source>
        <strain evidence="10 11">RDMS1</strain>
    </source>
</reference>
<evidence type="ECO:0000256" key="8">
    <source>
        <dbReference type="SAM" id="MobiDB-lite"/>
    </source>
</evidence>
<dbReference type="GeneID" id="76202011"/>
<keyword evidence="7" id="KW-0676">Redox-active center</keyword>
<evidence type="ECO:0000256" key="5">
    <source>
        <dbReference type="ARBA" id="ARBA00023002"/>
    </source>
</evidence>
<evidence type="ECO:0000256" key="2">
    <source>
        <dbReference type="ARBA" id="ARBA00007787"/>
    </source>
</evidence>
<dbReference type="PROSITE" id="PS51257">
    <property type="entry name" value="PROKAR_LIPOPROTEIN"/>
    <property type="match status" value="1"/>
</dbReference>
<comment type="caution">
    <text evidence="10">The sequence shown here is derived from an EMBL/GenBank/DDBJ whole genome shotgun (WGS) entry which is preliminary data.</text>
</comment>
<evidence type="ECO:0000256" key="3">
    <source>
        <dbReference type="ARBA" id="ARBA00022729"/>
    </source>
</evidence>
<keyword evidence="3" id="KW-0732">Signal</keyword>
<dbReference type="InterPro" id="IPR012336">
    <property type="entry name" value="Thioredoxin-like_fold"/>
</dbReference>
<proteinExistence type="inferred from homology"/>
<accession>A0ABD5YWN5</accession>
<feature type="compositionally biased region" description="Polar residues" evidence="8">
    <location>
        <begin position="29"/>
        <end position="47"/>
    </location>
</feature>
<keyword evidence="4" id="KW-0249">Electron transport</keyword>
<dbReference type="PANTHER" id="PTHR13887">
    <property type="entry name" value="GLUTATHIONE S-TRANSFERASE KAPPA"/>
    <property type="match status" value="1"/>
</dbReference>
<evidence type="ECO:0000256" key="7">
    <source>
        <dbReference type="ARBA" id="ARBA00023284"/>
    </source>
</evidence>
<protein>
    <submittedName>
        <fullName evidence="10">DsbA family protein</fullName>
    </submittedName>
</protein>
<keyword evidence="4" id="KW-0813">Transport</keyword>
<gene>
    <name evidence="10" type="ORF">ACFQL7_22635</name>
</gene>
<evidence type="ECO:0000256" key="6">
    <source>
        <dbReference type="ARBA" id="ARBA00023157"/>
    </source>
</evidence>
<dbReference type="GO" id="GO:0016491">
    <property type="term" value="F:oxidoreductase activity"/>
    <property type="evidence" value="ECO:0007669"/>
    <property type="project" value="UniProtKB-KW"/>
</dbReference>